<keyword evidence="1" id="KW-1133">Transmembrane helix</keyword>
<dbReference type="EMBL" id="CP041614">
    <property type="protein sequence ID" value="QDO85974.1"/>
    <property type="molecule type" value="Genomic_DNA"/>
</dbReference>
<feature type="transmembrane region" description="Helical" evidence="1">
    <location>
        <begin position="6"/>
        <end position="24"/>
    </location>
</feature>
<evidence type="ECO:0000256" key="1">
    <source>
        <dbReference type="SAM" id="Phobius"/>
    </source>
</evidence>
<dbReference type="Pfam" id="PF00990">
    <property type="entry name" value="GGDEF"/>
    <property type="match status" value="1"/>
</dbReference>
<keyword evidence="4" id="KW-1185">Reference proteome</keyword>
<evidence type="ECO:0000313" key="3">
    <source>
        <dbReference type="EMBL" id="QDO85974.1"/>
    </source>
</evidence>
<reference evidence="3 4" key="1">
    <citation type="submission" date="2019-07" db="EMBL/GenBank/DDBJ databases">
        <title>Shewanella sp. YLB-06 whole genomic sequence.</title>
        <authorList>
            <person name="Yu L."/>
        </authorList>
    </citation>
    <scope>NUCLEOTIDE SEQUENCE [LARGE SCALE GENOMIC DNA]</scope>
    <source>
        <strain evidence="3 4">YLB-06</strain>
    </source>
</reference>
<dbReference type="RefSeq" id="WP_144048283.1">
    <property type="nucleotide sequence ID" value="NZ_CP041614.1"/>
</dbReference>
<dbReference type="PANTHER" id="PTHR46663:SF2">
    <property type="entry name" value="GGDEF DOMAIN-CONTAINING PROTEIN"/>
    <property type="match status" value="1"/>
</dbReference>
<gene>
    <name evidence="3" type="ORF">FM037_25360</name>
</gene>
<feature type="transmembrane region" description="Helical" evidence="1">
    <location>
        <begin position="36"/>
        <end position="59"/>
    </location>
</feature>
<evidence type="ECO:0000313" key="4">
    <source>
        <dbReference type="Proteomes" id="UP000315947"/>
    </source>
</evidence>
<keyword evidence="1" id="KW-0812">Transmembrane</keyword>
<dbReference type="PROSITE" id="PS50887">
    <property type="entry name" value="GGDEF"/>
    <property type="match status" value="1"/>
</dbReference>
<dbReference type="Proteomes" id="UP000315947">
    <property type="component" value="Chromosome"/>
</dbReference>
<dbReference type="InterPro" id="IPR029787">
    <property type="entry name" value="Nucleotide_cyclase"/>
</dbReference>
<name>A0ABX5X3Q1_9GAMM</name>
<feature type="transmembrane region" description="Helical" evidence="1">
    <location>
        <begin position="65"/>
        <end position="84"/>
    </location>
</feature>
<dbReference type="Gene3D" id="3.30.70.270">
    <property type="match status" value="1"/>
</dbReference>
<evidence type="ECO:0000259" key="2">
    <source>
        <dbReference type="PROSITE" id="PS50887"/>
    </source>
</evidence>
<dbReference type="InterPro" id="IPR000160">
    <property type="entry name" value="GGDEF_dom"/>
</dbReference>
<dbReference type="SMART" id="SM00267">
    <property type="entry name" value="GGDEF"/>
    <property type="match status" value="1"/>
</dbReference>
<dbReference type="NCBIfam" id="TIGR00254">
    <property type="entry name" value="GGDEF"/>
    <property type="match status" value="1"/>
</dbReference>
<accession>A0ABX5X3Q1</accession>
<keyword evidence="1" id="KW-0472">Membrane</keyword>
<feature type="domain" description="GGDEF" evidence="2">
    <location>
        <begin position="133"/>
        <end position="264"/>
    </location>
</feature>
<dbReference type="CDD" id="cd01949">
    <property type="entry name" value="GGDEF"/>
    <property type="match status" value="1"/>
</dbReference>
<sequence length="267" mass="29847">MDILAIVLVIIGLLGLIASLVPTHQVCNIPDHQHNGWLVLLSMIFMFIFGYLGFLWSLFTHETDTLDLIIAIIFCGGGGFVWLVTKMSRETIFKLKITIREKHYQAHHDQLTGLPNRNQFYEDIDKLIATEGLIFSCLMMDLDDFKMINDTFGHAEGDHVLQVVAERIMKVIPQDAIAARLGGDELAVVLPCILAEDAVTIAQAIQNELLKEISCESHSLIIGVSIGIAQYPKDGGSRKSIMKSADIAMYHAKKNDDHYQIYQAHLT</sequence>
<organism evidence="3 4">
    <name type="scientific">Shewanella psychropiezotolerans</name>
    <dbReference type="NCBI Taxonomy" id="2593655"/>
    <lineage>
        <taxon>Bacteria</taxon>
        <taxon>Pseudomonadati</taxon>
        <taxon>Pseudomonadota</taxon>
        <taxon>Gammaproteobacteria</taxon>
        <taxon>Alteromonadales</taxon>
        <taxon>Shewanellaceae</taxon>
        <taxon>Shewanella</taxon>
    </lineage>
</organism>
<protein>
    <submittedName>
        <fullName evidence="3">GGDEF domain-containing protein</fullName>
    </submittedName>
</protein>
<dbReference type="SUPFAM" id="SSF55073">
    <property type="entry name" value="Nucleotide cyclase"/>
    <property type="match status" value="1"/>
</dbReference>
<proteinExistence type="predicted"/>
<dbReference type="InterPro" id="IPR052163">
    <property type="entry name" value="DGC-Regulatory_Protein"/>
</dbReference>
<dbReference type="PANTHER" id="PTHR46663">
    <property type="entry name" value="DIGUANYLATE CYCLASE DGCT-RELATED"/>
    <property type="match status" value="1"/>
</dbReference>
<dbReference type="InterPro" id="IPR043128">
    <property type="entry name" value="Rev_trsase/Diguanyl_cyclase"/>
</dbReference>